<gene>
    <name evidence="5" type="ORF">V1478_002124</name>
</gene>
<dbReference type="InterPro" id="IPR011992">
    <property type="entry name" value="EF-hand-dom_pair"/>
</dbReference>
<dbReference type="PANTHER" id="PTHR34524">
    <property type="entry name" value="CALCYPHOSIN"/>
    <property type="match status" value="1"/>
</dbReference>
<evidence type="ECO:0000313" key="6">
    <source>
        <dbReference type="Proteomes" id="UP001607302"/>
    </source>
</evidence>
<evidence type="ECO:0000313" key="5">
    <source>
        <dbReference type="EMBL" id="KAL2738038.1"/>
    </source>
</evidence>
<dbReference type="GO" id="GO:0046872">
    <property type="term" value="F:metal ion binding"/>
    <property type="evidence" value="ECO:0007669"/>
    <property type="project" value="UniProtKB-KW"/>
</dbReference>
<dbReference type="FunFam" id="1.10.238.10:FF:000320">
    <property type="entry name" value="Uncharacterized protein, isoform B"/>
    <property type="match status" value="1"/>
</dbReference>
<sequence length="195" mass="22537">MNNRVNGKMPASRGGMVHGVMPPHYLHELPAQDEERLEKIFQKLDLDGNGRIDVHDLSKALHEVGVHKQYAEKFLARSDSTKSGDISLAEFIHYVREHEKNLRLQFSDLDKNRDGKIDLEELIRAFKDLGIEMDRGEATKLLQRMDKDGSLNISFNEWRDFLLYAPSANIHELIQYWRHSTNVFESVALMRTAHA</sequence>
<dbReference type="FunFam" id="1.10.238.10:FF:000028">
    <property type="entry name" value="Putative calcium-binding mitochondrial carrier protein scamc-2"/>
    <property type="match status" value="1"/>
</dbReference>
<keyword evidence="3" id="KW-0106">Calcium</keyword>
<dbReference type="PROSITE" id="PS00018">
    <property type="entry name" value="EF_HAND_1"/>
    <property type="match status" value="2"/>
</dbReference>
<reference evidence="5 6" key="1">
    <citation type="journal article" date="2024" name="Ann. Entomol. Soc. Am.">
        <title>Genomic analyses of the southern and eastern yellowjacket wasps (Hymenoptera: Vespidae) reveal evolutionary signatures of social life.</title>
        <authorList>
            <person name="Catto M.A."/>
            <person name="Caine P.B."/>
            <person name="Orr S.E."/>
            <person name="Hunt B.G."/>
            <person name="Goodisman M.A.D."/>
        </authorList>
    </citation>
    <scope>NUCLEOTIDE SEQUENCE [LARGE SCALE GENOMIC DNA]</scope>
    <source>
        <strain evidence="5">233</strain>
        <tissue evidence="5">Head and thorax</tissue>
    </source>
</reference>
<feature type="domain" description="EF-hand" evidence="4">
    <location>
        <begin position="97"/>
        <end position="132"/>
    </location>
</feature>
<dbReference type="AlphaFoldDB" id="A0ABD2BZ30"/>
<dbReference type="InterPro" id="IPR002048">
    <property type="entry name" value="EF_hand_dom"/>
</dbReference>
<protein>
    <submittedName>
        <fullName evidence="5">Calcium-binding mitochondrial carrier protein SCaMC-2 isoform X1</fullName>
    </submittedName>
</protein>
<organism evidence="5 6">
    <name type="scientific">Vespula squamosa</name>
    <name type="common">Southern yellow jacket</name>
    <name type="synonym">Wasp</name>
    <dbReference type="NCBI Taxonomy" id="30214"/>
    <lineage>
        <taxon>Eukaryota</taxon>
        <taxon>Metazoa</taxon>
        <taxon>Ecdysozoa</taxon>
        <taxon>Arthropoda</taxon>
        <taxon>Hexapoda</taxon>
        <taxon>Insecta</taxon>
        <taxon>Pterygota</taxon>
        <taxon>Neoptera</taxon>
        <taxon>Endopterygota</taxon>
        <taxon>Hymenoptera</taxon>
        <taxon>Apocrita</taxon>
        <taxon>Aculeata</taxon>
        <taxon>Vespoidea</taxon>
        <taxon>Vespidae</taxon>
        <taxon>Vespinae</taxon>
        <taxon>Vespula</taxon>
    </lineage>
</organism>
<evidence type="ECO:0000256" key="3">
    <source>
        <dbReference type="ARBA" id="ARBA00022837"/>
    </source>
</evidence>
<keyword evidence="1" id="KW-0479">Metal-binding</keyword>
<comment type="caution">
    <text evidence="5">The sequence shown here is derived from an EMBL/GenBank/DDBJ whole genome shotgun (WGS) entry which is preliminary data.</text>
</comment>
<dbReference type="PANTHER" id="PTHR34524:SF6">
    <property type="entry name" value="CALCYPHOSINE LIKE"/>
    <property type="match status" value="1"/>
</dbReference>
<dbReference type="Pfam" id="PF13499">
    <property type="entry name" value="EF-hand_7"/>
    <property type="match status" value="2"/>
</dbReference>
<evidence type="ECO:0000256" key="1">
    <source>
        <dbReference type="ARBA" id="ARBA00022723"/>
    </source>
</evidence>
<dbReference type="PROSITE" id="PS50222">
    <property type="entry name" value="EF_HAND_2"/>
    <property type="match status" value="3"/>
</dbReference>
<feature type="domain" description="EF-hand" evidence="4">
    <location>
        <begin position="32"/>
        <end position="67"/>
    </location>
</feature>
<dbReference type="InterPro" id="IPR051581">
    <property type="entry name" value="Ca-bind"/>
</dbReference>
<evidence type="ECO:0000259" key="4">
    <source>
        <dbReference type="PROSITE" id="PS50222"/>
    </source>
</evidence>
<dbReference type="SMART" id="SM00054">
    <property type="entry name" value="EFh"/>
    <property type="match status" value="4"/>
</dbReference>
<dbReference type="EMBL" id="JAUDFV010000027">
    <property type="protein sequence ID" value="KAL2738038.1"/>
    <property type="molecule type" value="Genomic_DNA"/>
</dbReference>
<feature type="domain" description="EF-hand" evidence="4">
    <location>
        <begin position="133"/>
        <end position="168"/>
    </location>
</feature>
<accession>A0ABD2BZ30</accession>
<keyword evidence="2" id="KW-0677">Repeat</keyword>
<dbReference type="InterPro" id="IPR018247">
    <property type="entry name" value="EF_Hand_1_Ca_BS"/>
</dbReference>
<proteinExistence type="predicted"/>
<name>A0ABD2BZ30_VESSQ</name>
<keyword evidence="6" id="KW-1185">Reference proteome</keyword>
<evidence type="ECO:0000256" key="2">
    <source>
        <dbReference type="ARBA" id="ARBA00022737"/>
    </source>
</evidence>
<dbReference type="SUPFAM" id="SSF47473">
    <property type="entry name" value="EF-hand"/>
    <property type="match status" value="1"/>
</dbReference>
<dbReference type="Gene3D" id="1.10.238.10">
    <property type="entry name" value="EF-hand"/>
    <property type="match status" value="2"/>
</dbReference>
<dbReference type="Proteomes" id="UP001607302">
    <property type="component" value="Unassembled WGS sequence"/>
</dbReference>